<dbReference type="eggNOG" id="COG3409">
    <property type="taxonomic scope" value="Bacteria"/>
</dbReference>
<dbReference type="SUPFAM" id="SSF54001">
    <property type="entry name" value="Cysteine proteinases"/>
    <property type="match status" value="1"/>
</dbReference>
<dbReference type="KEGG" id="scb:SCAB_57351"/>
<dbReference type="NCBIfam" id="NF038080">
    <property type="entry name" value="PG_bind_siph"/>
    <property type="match status" value="2"/>
</dbReference>
<sequence>MGSQDFKNLFRATSEIASERNVRACRSTLWAHLQKAAGRAKRVIGKVAKASRKSPRKDRGGGRERDREKGGSHMNGRGRLYGSQRGWGVFGHGSGSALIMQPNSLKRQDRPSADSMNETLPGSHFRVITGPSGNYGVAETFFLSFGFPCRRHPAIARRLAPASAAAARPPDRRRERRPGHGSPATGHWPVRGWTPAGPGPGAAEYIIWTVSMRHRETVEKLTGVQKRGILRSVREGNRMETPVFEEVDPGTDCECPGCVHWRRVMPYSAQYAHVSHPAARAVRNALVVATAAGAALGAGHVVPAVAATHGPVRPGAVPAGEGPDTPQGVKGALHGPRGRPADGKKPLKEVTLPPTTRADIIRRARAWVEAEVPYSMRAYWSDGYRQDCSGFVSMAWNLPGNEWTGSLGKFAQRISKDRLEPGDMLLFHNPKDPRKGSHVVIFGGWTDDAETHYIAYESTHPYARRKATPYGYWDNAAHYVPYRYKGLIADDADLPDYGTDSAGDLGDPGGPGAPAVPPRTPEPPGAQGAAGPSGGERYPGPGAFGPGAHNKYVARLGHMLVRRGGARFYTGGPGPGWSAADRRATRAFQRAQGWSGHFADGIPGPLTWAYLVTGRGRDIPQTGNQGPRGKPAAPEPPVVHRPPGMPGGSGTLAPSRTPGASRPPGAPSVKPMPPAPPGGSGDPVAPGGPPPPASHGVAGYPGRGMFRPGADNAYVLRLGKQLVKRGFGKYYTSGPGPRWGESDRRNVEAFQRAQGWRGGAADGYPGPETWRRLFS</sequence>
<keyword evidence="3" id="KW-1185">Reference proteome</keyword>
<name>C9Z2Q0_STRSW</name>
<feature type="region of interest" description="Disordered" evidence="1">
    <location>
        <begin position="42"/>
        <end position="80"/>
    </location>
</feature>
<dbReference type="AlphaFoldDB" id="C9Z2Q0"/>
<feature type="compositionally biased region" description="Pro residues" evidence="1">
    <location>
        <begin position="664"/>
        <end position="677"/>
    </location>
</feature>
<dbReference type="Gene3D" id="1.10.101.10">
    <property type="entry name" value="PGBD-like superfamily/PGBD"/>
    <property type="match status" value="2"/>
</dbReference>
<feature type="region of interest" description="Disordered" evidence="1">
    <location>
        <begin position="617"/>
        <end position="703"/>
    </location>
</feature>
<feature type="region of interest" description="Disordered" evidence="1">
    <location>
        <begin position="159"/>
        <end position="193"/>
    </location>
</feature>
<protein>
    <submittedName>
        <fullName evidence="2">Putative membrane protein</fullName>
    </submittedName>
</protein>
<dbReference type="eggNOG" id="COG0791">
    <property type="taxonomic scope" value="Bacteria"/>
</dbReference>
<dbReference type="HOGENOM" id="CLU_360895_0_0_11"/>
<evidence type="ECO:0000313" key="3">
    <source>
        <dbReference type="Proteomes" id="UP000001444"/>
    </source>
</evidence>
<dbReference type="InterPro" id="IPR047763">
    <property type="entry name" value="PG_bind_dom_phiBT1-type"/>
</dbReference>
<dbReference type="EMBL" id="FN554889">
    <property type="protein sequence ID" value="CBG72761.1"/>
    <property type="molecule type" value="Genomic_DNA"/>
</dbReference>
<dbReference type="InterPro" id="IPR036365">
    <property type="entry name" value="PGBD-like_sf"/>
</dbReference>
<organism evidence="2 3">
    <name type="scientific">Streptomyces scabiei (strain 87.22)</name>
    <dbReference type="NCBI Taxonomy" id="680198"/>
    <lineage>
        <taxon>Bacteria</taxon>
        <taxon>Bacillati</taxon>
        <taxon>Actinomycetota</taxon>
        <taxon>Actinomycetes</taxon>
        <taxon>Kitasatosporales</taxon>
        <taxon>Streptomycetaceae</taxon>
        <taxon>Streptomyces</taxon>
    </lineage>
</organism>
<feature type="compositionally biased region" description="Pro residues" evidence="1">
    <location>
        <begin position="514"/>
        <end position="524"/>
    </location>
</feature>
<feature type="compositionally biased region" description="Pro residues" evidence="1">
    <location>
        <begin position="633"/>
        <end position="645"/>
    </location>
</feature>
<reference evidence="2 3" key="1">
    <citation type="journal article" date="2010" name="Mol. Plant Microbe Interact.">
        <title>Streptomyces scabies 87-22 contains a coronafacic acid-like biosynthetic cluster that contributes to plant-microbe interactions.</title>
        <authorList>
            <person name="Bignell D.R."/>
            <person name="Seipke R.F."/>
            <person name="Huguet-Tapia J.C."/>
            <person name="Chambers A.H."/>
            <person name="Parry R.J."/>
            <person name="Loria R."/>
        </authorList>
    </citation>
    <scope>NUCLEOTIDE SEQUENCE [LARGE SCALE GENOMIC DNA]</scope>
    <source>
        <strain evidence="2 3">87.22</strain>
    </source>
</reference>
<dbReference type="Gene3D" id="3.90.1720.10">
    <property type="entry name" value="endopeptidase domain like (from Nostoc punctiforme)"/>
    <property type="match status" value="1"/>
</dbReference>
<evidence type="ECO:0000256" key="1">
    <source>
        <dbReference type="SAM" id="MobiDB-lite"/>
    </source>
</evidence>
<dbReference type="InterPro" id="IPR038765">
    <property type="entry name" value="Papain-like_cys_pep_sf"/>
</dbReference>
<evidence type="ECO:0000313" key="2">
    <source>
        <dbReference type="EMBL" id="CBG72761.1"/>
    </source>
</evidence>
<dbReference type="SUPFAM" id="SSF47090">
    <property type="entry name" value="PGBD-like"/>
    <property type="match status" value="2"/>
</dbReference>
<feature type="compositionally biased region" description="Basic and acidic residues" evidence="1">
    <location>
        <begin position="339"/>
        <end position="348"/>
    </location>
</feature>
<dbReference type="InterPro" id="IPR036366">
    <property type="entry name" value="PGBDSf"/>
</dbReference>
<feature type="region of interest" description="Disordered" evidence="1">
    <location>
        <begin position="495"/>
        <end position="544"/>
    </location>
</feature>
<feature type="compositionally biased region" description="Low complexity" evidence="1">
    <location>
        <begin position="159"/>
        <end position="168"/>
    </location>
</feature>
<feature type="region of interest" description="Disordered" evidence="1">
    <location>
        <begin position="313"/>
        <end position="350"/>
    </location>
</feature>
<feature type="compositionally biased region" description="Basic residues" evidence="1">
    <location>
        <begin position="42"/>
        <end position="56"/>
    </location>
</feature>
<gene>
    <name evidence="2" type="ordered locus">SCAB_57351</name>
</gene>
<dbReference type="STRING" id="680198.SCAB_57351"/>
<feature type="compositionally biased region" description="Basic and acidic residues" evidence="1">
    <location>
        <begin position="57"/>
        <end position="71"/>
    </location>
</feature>
<accession>C9Z2Q0</accession>
<proteinExistence type="predicted"/>
<dbReference type="Proteomes" id="UP000001444">
    <property type="component" value="Chromosome"/>
</dbReference>